<name>A0A919AVH5_9PROT</name>
<evidence type="ECO:0000259" key="2">
    <source>
        <dbReference type="Pfam" id="PF01979"/>
    </source>
</evidence>
<sequence length="421" mass="44878">MKNKLLAALMLTFCCANVASAETITLIPDAYVDVAQGTLVRGKAIIVDGNSIVDIVPTESVSSDARVVRLDGKTLVPGLIDAHSHVLLHPYNEISWNDQVLKESITERALRASNHMRSTLMAGFTSLRDLGSEGAEYADVAVRDSLHKGVIIGPRLIVAGKAIVATGSYGPKGYADHHSITLGAEPADGADLVRVVRDQIGRGADIVKVYADYRWGPNGEARPTFSVDELKTIVDVAASSGRPVIAHASTDEAMRRATLAGVQSIEHGDGGSLKTFKLMREKNVIFCPTVAAGDAISQYRGWVKGSGEVPARIKQKKTSMENAIKAGVTICNGSDVGVFPHGDNVRELELLVMHGLSPQEVLKAATITGAELMGMKDKLGQIKKGYLADLITVEGNPLEDVSVLKEVSFVMKDGVIYKGAK</sequence>
<feature type="signal peptide" evidence="1">
    <location>
        <begin position="1"/>
        <end position="21"/>
    </location>
</feature>
<dbReference type="PANTHER" id="PTHR43135:SF3">
    <property type="entry name" value="ALPHA-D-RIBOSE 1-METHYLPHOSPHONATE 5-TRIPHOSPHATE DIPHOSPHATASE"/>
    <property type="match status" value="1"/>
</dbReference>
<dbReference type="GO" id="GO:0016810">
    <property type="term" value="F:hydrolase activity, acting on carbon-nitrogen (but not peptide) bonds"/>
    <property type="evidence" value="ECO:0007669"/>
    <property type="project" value="InterPro"/>
</dbReference>
<dbReference type="SUPFAM" id="SSF51556">
    <property type="entry name" value="Metallo-dependent hydrolases"/>
    <property type="match status" value="1"/>
</dbReference>
<evidence type="ECO:0000256" key="1">
    <source>
        <dbReference type="SAM" id="SignalP"/>
    </source>
</evidence>
<dbReference type="Proteomes" id="UP000630923">
    <property type="component" value="Unassembled WGS sequence"/>
</dbReference>
<dbReference type="InterPro" id="IPR051781">
    <property type="entry name" value="Metallo-dep_Hydrolase"/>
</dbReference>
<organism evidence="3 4">
    <name type="scientific">Kordiimonas sediminis</name>
    <dbReference type="NCBI Taxonomy" id="1735581"/>
    <lineage>
        <taxon>Bacteria</taxon>
        <taxon>Pseudomonadati</taxon>
        <taxon>Pseudomonadota</taxon>
        <taxon>Alphaproteobacteria</taxon>
        <taxon>Kordiimonadales</taxon>
        <taxon>Kordiimonadaceae</taxon>
        <taxon>Kordiimonas</taxon>
    </lineage>
</organism>
<dbReference type="RefSeq" id="WP_191252671.1">
    <property type="nucleotide sequence ID" value="NZ_BNCI01000002.1"/>
</dbReference>
<reference evidence="3" key="1">
    <citation type="journal article" date="2014" name="Int. J. Syst. Evol. Microbiol.">
        <title>Complete genome sequence of Corynebacterium casei LMG S-19264T (=DSM 44701T), isolated from a smear-ripened cheese.</title>
        <authorList>
            <consortium name="US DOE Joint Genome Institute (JGI-PGF)"/>
            <person name="Walter F."/>
            <person name="Albersmeier A."/>
            <person name="Kalinowski J."/>
            <person name="Ruckert C."/>
        </authorList>
    </citation>
    <scope>NUCLEOTIDE SEQUENCE</scope>
    <source>
        <strain evidence="3">KCTC 42590</strain>
    </source>
</reference>
<dbReference type="EMBL" id="BNCI01000002">
    <property type="protein sequence ID" value="GHF25687.1"/>
    <property type="molecule type" value="Genomic_DNA"/>
</dbReference>
<dbReference type="InterPro" id="IPR006680">
    <property type="entry name" value="Amidohydro-rel"/>
</dbReference>
<proteinExistence type="predicted"/>
<feature type="chain" id="PRO_5037018888" description="Amidohydrolase-related domain-containing protein" evidence="1">
    <location>
        <begin position="22"/>
        <end position="421"/>
    </location>
</feature>
<keyword evidence="1" id="KW-0732">Signal</keyword>
<dbReference type="PANTHER" id="PTHR43135">
    <property type="entry name" value="ALPHA-D-RIBOSE 1-METHYLPHOSPHONATE 5-TRIPHOSPHATE DIPHOSPHATASE"/>
    <property type="match status" value="1"/>
</dbReference>
<evidence type="ECO:0000313" key="4">
    <source>
        <dbReference type="Proteomes" id="UP000630923"/>
    </source>
</evidence>
<gene>
    <name evidence="3" type="ORF">GCM10017044_20630</name>
</gene>
<dbReference type="Pfam" id="PF01979">
    <property type="entry name" value="Amidohydro_1"/>
    <property type="match status" value="1"/>
</dbReference>
<dbReference type="CDD" id="cd01299">
    <property type="entry name" value="Met_dep_hydrolase_A"/>
    <property type="match status" value="1"/>
</dbReference>
<comment type="caution">
    <text evidence="3">The sequence shown here is derived from an EMBL/GenBank/DDBJ whole genome shotgun (WGS) entry which is preliminary data.</text>
</comment>
<protein>
    <recommendedName>
        <fullName evidence="2">Amidohydrolase-related domain-containing protein</fullName>
    </recommendedName>
</protein>
<dbReference type="AlphaFoldDB" id="A0A919AVH5"/>
<feature type="domain" description="Amidohydrolase-related" evidence="2">
    <location>
        <begin position="74"/>
        <end position="415"/>
    </location>
</feature>
<dbReference type="InterPro" id="IPR011059">
    <property type="entry name" value="Metal-dep_hydrolase_composite"/>
</dbReference>
<evidence type="ECO:0000313" key="3">
    <source>
        <dbReference type="EMBL" id="GHF25687.1"/>
    </source>
</evidence>
<keyword evidence="4" id="KW-1185">Reference proteome</keyword>
<dbReference type="Gene3D" id="2.30.40.10">
    <property type="entry name" value="Urease, subunit C, domain 1"/>
    <property type="match status" value="1"/>
</dbReference>
<dbReference type="Gene3D" id="3.20.20.140">
    <property type="entry name" value="Metal-dependent hydrolases"/>
    <property type="match status" value="1"/>
</dbReference>
<dbReference type="InterPro" id="IPR057744">
    <property type="entry name" value="OTAase-like"/>
</dbReference>
<accession>A0A919AVH5</accession>
<reference evidence="3" key="2">
    <citation type="submission" date="2020-09" db="EMBL/GenBank/DDBJ databases">
        <authorList>
            <person name="Sun Q."/>
            <person name="Kim S."/>
        </authorList>
    </citation>
    <scope>NUCLEOTIDE SEQUENCE</scope>
    <source>
        <strain evidence="3">KCTC 42590</strain>
    </source>
</reference>
<dbReference type="InterPro" id="IPR032466">
    <property type="entry name" value="Metal_Hydrolase"/>
</dbReference>
<dbReference type="SUPFAM" id="SSF51338">
    <property type="entry name" value="Composite domain of metallo-dependent hydrolases"/>
    <property type="match status" value="1"/>
</dbReference>